<feature type="region of interest" description="Disordered" evidence="1">
    <location>
        <begin position="297"/>
        <end position="321"/>
    </location>
</feature>
<gene>
    <name evidence="2" type="ORF">KDY119_02594</name>
</gene>
<accession>A0A5P9QC90</accession>
<dbReference type="AlphaFoldDB" id="A0A5P9QC90"/>
<dbReference type="KEGG" id="lxl:KDY119_02594"/>
<evidence type="ECO:0000256" key="1">
    <source>
        <dbReference type="SAM" id="MobiDB-lite"/>
    </source>
</evidence>
<dbReference type="EMBL" id="CP045529">
    <property type="protein sequence ID" value="QFU99068.1"/>
    <property type="molecule type" value="Genomic_DNA"/>
</dbReference>
<evidence type="ECO:0000313" key="3">
    <source>
        <dbReference type="Proteomes" id="UP000326702"/>
    </source>
</evidence>
<evidence type="ECO:0008006" key="4">
    <source>
        <dbReference type="Google" id="ProtNLM"/>
    </source>
</evidence>
<keyword evidence="3" id="KW-1185">Reference proteome</keyword>
<dbReference type="InterPro" id="IPR027417">
    <property type="entry name" value="P-loop_NTPase"/>
</dbReference>
<dbReference type="Proteomes" id="UP000326702">
    <property type="component" value="Chromosome"/>
</dbReference>
<dbReference type="Gene3D" id="3.40.50.300">
    <property type="entry name" value="P-loop containing nucleotide triphosphate hydrolases"/>
    <property type="match status" value="1"/>
</dbReference>
<dbReference type="SUPFAM" id="SSF52540">
    <property type="entry name" value="P-loop containing nucleoside triphosphate hydrolases"/>
    <property type="match status" value="1"/>
</dbReference>
<proteinExistence type="predicted"/>
<reference evidence="2 3" key="1">
    <citation type="submission" date="2019-10" db="EMBL/GenBank/DDBJ databases">
        <title>Genome sequence of Luteimicrobium xylanilyticum HY-24.</title>
        <authorList>
            <person name="Kim D.Y."/>
            <person name="Park H.-Y."/>
        </authorList>
    </citation>
    <scope>NUCLEOTIDE SEQUENCE [LARGE SCALE GENOMIC DNA]</scope>
    <source>
        <strain evidence="2 3">HY-24</strain>
    </source>
</reference>
<name>A0A5P9QC90_9MICO</name>
<sequence length="351" mass="38842">MLLVTGAGRSGTSSMAGTLDRLGLLVPEPVVGANKHNPRGHYEPQWVVDLHKKYLKRARVSTLDGDPAAVDLVDKVFATDEVRGQIRSWLRDLPTDGSDVVVKDPRTFWGAKTWTEVARSAGYDVRFLTMLRHPAEVVGSRSAHYSRATNELEHRREEIANLAGWLNVNLINEATTRGASRAFVLYEELLADWRLALAPAVTDLELDLGEQLAPGRHHDVDDFIEPSLRRVVATWEGTDLPETLRGLADDAWTALAARARGDIDDQDLGERLDSVRTSYRAYYEDSAMVVTNRVNRQTSDARRAGRRASVEGPGETSVATHTSGISARDLVGEVWRRGKSKTGRIVGRSSR</sequence>
<protein>
    <recommendedName>
        <fullName evidence="4">Sulfotransferase family protein</fullName>
    </recommendedName>
</protein>
<organism evidence="2 3">
    <name type="scientific">Luteimicrobium xylanilyticum</name>
    <dbReference type="NCBI Taxonomy" id="1133546"/>
    <lineage>
        <taxon>Bacteria</taxon>
        <taxon>Bacillati</taxon>
        <taxon>Actinomycetota</taxon>
        <taxon>Actinomycetes</taxon>
        <taxon>Micrococcales</taxon>
        <taxon>Luteimicrobium</taxon>
    </lineage>
</organism>
<evidence type="ECO:0000313" key="2">
    <source>
        <dbReference type="EMBL" id="QFU99068.1"/>
    </source>
</evidence>